<name>A0AA96CVZ8_9BACT</name>
<dbReference type="EMBL" id="CP134846">
    <property type="protein sequence ID" value="WNL16911.1"/>
    <property type="molecule type" value="Genomic_DNA"/>
</dbReference>
<protein>
    <submittedName>
        <fullName evidence="1">Uncharacterized protein</fullName>
    </submittedName>
</protein>
<organism evidence="1">
    <name type="scientific">Arcobacter sp. AZ-2023</name>
    <dbReference type="NCBI Taxonomy" id="3074453"/>
    <lineage>
        <taxon>Bacteria</taxon>
        <taxon>Pseudomonadati</taxon>
        <taxon>Campylobacterota</taxon>
        <taxon>Epsilonproteobacteria</taxon>
        <taxon>Campylobacterales</taxon>
        <taxon>Arcobacteraceae</taxon>
        <taxon>Arcobacter</taxon>
    </lineage>
</organism>
<evidence type="ECO:0000313" key="1">
    <source>
        <dbReference type="EMBL" id="WNL16911.1"/>
    </source>
</evidence>
<sequence length="235" mass="28255">MKNFDKYVNGNIKDFSEVRKLLEEDNIKKISFKDNWEKDNHTKMLIDFFKIDMKNEVLNLQDIFFHRTEEYSFYTTFSLNELIKKQELEESSFEENEQIEILLPYVKEDKYFREIIKPLYKIIGAKYSPYIHLNNDRNKMCLTIYNYTNHDNKNLKIIKADHISKNPLYGLLHYINLDSYLFSGKALALQRLKTVSLDKETVNMYQIFFDNIKINGYKFKLEVKESSNINLTFAR</sequence>
<gene>
    <name evidence="1" type="ORF">RJG54_00505</name>
</gene>
<dbReference type="AlphaFoldDB" id="A0AA96CVZ8"/>
<accession>A0AA96CVZ8</accession>
<reference evidence="1" key="1">
    <citation type="submission" date="2023-09" db="EMBL/GenBank/DDBJ databases">
        <title>Arcobacter tbilisiensis sp. nov. isolated from chicken meat in Tbilisi, Georgia.</title>
        <authorList>
            <person name="Matthias R."/>
            <person name="Zautner A.E."/>
        </authorList>
    </citation>
    <scope>NUCLEOTIDE SEQUENCE</scope>
    <source>
        <strain evidence="1">LEO 107</strain>
    </source>
</reference>
<proteinExistence type="predicted"/>